<feature type="binding site" evidence="10">
    <location>
        <begin position="114"/>
        <end position="117"/>
    </location>
    <ligand>
        <name>GTP</name>
        <dbReference type="ChEBI" id="CHEBI:37565"/>
    </ligand>
</feature>
<dbReference type="GO" id="GO:0042274">
    <property type="term" value="P:ribosomal small subunit biogenesis"/>
    <property type="evidence" value="ECO:0007669"/>
    <property type="project" value="UniProtKB-UniRule"/>
</dbReference>
<dbReference type="GO" id="GO:0046872">
    <property type="term" value="F:metal ion binding"/>
    <property type="evidence" value="ECO:0007669"/>
    <property type="project" value="UniProtKB-KW"/>
</dbReference>
<keyword evidence="5 10" id="KW-0547">Nucleotide-binding</keyword>
<keyword evidence="4 10" id="KW-0699">rRNA-binding</keyword>
<dbReference type="PROSITE" id="PS51721">
    <property type="entry name" value="G_CP"/>
    <property type="match status" value="1"/>
</dbReference>
<evidence type="ECO:0000256" key="9">
    <source>
        <dbReference type="ARBA" id="ARBA00023134"/>
    </source>
</evidence>
<accession>A0A097AS01</accession>
<dbReference type="GO" id="GO:0005737">
    <property type="term" value="C:cytoplasm"/>
    <property type="evidence" value="ECO:0007669"/>
    <property type="project" value="UniProtKB-SubCell"/>
</dbReference>
<feature type="binding site" evidence="10">
    <location>
        <position position="259"/>
    </location>
    <ligand>
        <name>Zn(2+)</name>
        <dbReference type="ChEBI" id="CHEBI:29105"/>
    </ligand>
</feature>
<evidence type="ECO:0000259" key="11">
    <source>
        <dbReference type="PROSITE" id="PS50936"/>
    </source>
</evidence>
<dbReference type="PANTHER" id="PTHR32120">
    <property type="entry name" value="SMALL RIBOSOMAL SUBUNIT BIOGENESIS GTPASE RSGA"/>
    <property type="match status" value="1"/>
</dbReference>
<protein>
    <recommendedName>
        <fullName evidence="10">Small ribosomal subunit biogenesis GTPase RsgA</fullName>
        <ecNumber evidence="10">3.6.1.-</ecNumber>
    </recommendedName>
</protein>
<evidence type="ECO:0000256" key="2">
    <source>
        <dbReference type="ARBA" id="ARBA00022517"/>
    </source>
</evidence>
<dbReference type="EMBL" id="CP009170">
    <property type="protein sequence ID" value="AIS52584.1"/>
    <property type="molecule type" value="Genomic_DNA"/>
</dbReference>
<comment type="subunit">
    <text evidence="10">Monomer. Associates with 30S ribosomal subunit, binds 16S rRNA.</text>
</comment>
<dbReference type="SUPFAM" id="SSF52540">
    <property type="entry name" value="P-loop containing nucleoside triphosphate hydrolases"/>
    <property type="match status" value="1"/>
</dbReference>
<keyword evidence="2 10" id="KW-0690">Ribosome biogenesis</keyword>
<evidence type="ECO:0000256" key="5">
    <source>
        <dbReference type="ARBA" id="ARBA00022741"/>
    </source>
</evidence>
<feature type="domain" description="EngC GTPase" evidence="11">
    <location>
        <begin position="74"/>
        <end position="221"/>
    </location>
</feature>
<dbReference type="NCBIfam" id="TIGR00157">
    <property type="entry name" value="ribosome small subunit-dependent GTPase A"/>
    <property type="match status" value="1"/>
</dbReference>
<keyword evidence="9 10" id="KW-0342">GTP-binding</keyword>
<gene>
    <name evidence="10 13" type="primary">rsgA</name>
    <name evidence="13" type="ORF">TKV_c14130</name>
</gene>
<comment type="subcellular location">
    <subcellularLocation>
        <location evidence="10">Cytoplasm</location>
    </subcellularLocation>
</comment>
<keyword evidence="14" id="KW-1185">Reference proteome</keyword>
<evidence type="ECO:0000256" key="4">
    <source>
        <dbReference type="ARBA" id="ARBA00022730"/>
    </source>
</evidence>
<evidence type="ECO:0000256" key="6">
    <source>
        <dbReference type="ARBA" id="ARBA00022801"/>
    </source>
</evidence>
<dbReference type="Pfam" id="PF16745">
    <property type="entry name" value="RsgA_N"/>
    <property type="match status" value="1"/>
</dbReference>
<keyword evidence="1 10" id="KW-0963">Cytoplasm</keyword>
<dbReference type="CDD" id="cd01854">
    <property type="entry name" value="YjeQ_EngC"/>
    <property type="match status" value="1"/>
</dbReference>
<dbReference type="GO" id="GO:0003924">
    <property type="term" value="F:GTPase activity"/>
    <property type="evidence" value="ECO:0007669"/>
    <property type="project" value="UniProtKB-UniRule"/>
</dbReference>
<evidence type="ECO:0000256" key="1">
    <source>
        <dbReference type="ARBA" id="ARBA00022490"/>
    </source>
</evidence>
<evidence type="ECO:0000259" key="12">
    <source>
        <dbReference type="PROSITE" id="PS51721"/>
    </source>
</evidence>
<evidence type="ECO:0000256" key="10">
    <source>
        <dbReference type="HAMAP-Rule" id="MF_01820"/>
    </source>
</evidence>
<evidence type="ECO:0000313" key="14">
    <source>
        <dbReference type="Proteomes" id="UP000029669"/>
    </source>
</evidence>
<evidence type="ECO:0000256" key="8">
    <source>
        <dbReference type="ARBA" id="ARBA00022884"/>
    </source>
</evidence>
<name>A0A097AS01_THEKI</name>
<dbReference type="Proteomes" id="UP000029669">
    <property type="component" value="Chromosome"/>
</dbReference>
<keyword evidence="7 10" id="KW-0862">Zinc</keyword>
<feature type="domain" description="CP-type G" evidence="12">
    <location>
        <begin position="65"/>
        <end position="223"/>
    </location>
</feature>
<dbReference type="EC" id="3.6.1.-" evidence="10"/>
<dbReference type="Gene3D" id="2.40.50.140">
    <property type="entry name" value="Nucleic acid-binding proteins"/>
    <property type="match status" value="1"/>
</dbReference>
<dbReference type="Pfam" id="PF03193">
    <property type="entry name" value="RsgA_GTPase"/>
    <property type="match status" value="1"/>
</dbReference>
<organism evidence="13 14">
    <name type="scientific">Thermoanaerobacter kivui</name>
    <name type="common">Acetogenium kivui</name>
    <dbReference type="NCBI Taxonomy" id="2325"/>
    <lineage>
        <taxon>Bacteria</taxon>
        <taxon>Bacillati</taxon>
        <taxon>Bacillota</taxon>
        <taxon>Clostridia</taxon>
        <taxon>Thermoanaerobacterales</taxon>
        <taxon>Thermoanaerobacteraceae</taxon>
        <taxon>Thermoanaerobacter</taxon>
    </lineage>
</organism>
<feature type="binding site" evidence="10">
    <location>
        <position position="251"/>
    </location>
    <ligand>
        <name>Zn(2+)</name>
        <dbReference type="ChEBI" id="CHEBI:29105"/>
    </ligand>
</feature>
<comment type="similarity">
    <text evidence="10">Belongs to the TRAFAC class YlqF/YawG GTPase family. RsgA subfamily.</text>
</comment>
<feature type="binding site" evidence="10">
    <location>
        <position position="246"/>
    </location>
    <ligand>
        <name>Zn(2+)</name>
        <dbReference type="ChEBI" id="CHEBI:29105"/>
    </ligand>
</feature>
<feature type="binding site" evidence="10">
    <location>
        <position position="253"/>
    </location>
    <ligand>
        <name>Zn(2+)</name>
        <dbReference type="ChEBI" id="CHEBI:29105"/>
    </ligand>
</feature>
<dbReference type="InterPro" id="IPR030378">
    <property type="entry name" value="G_CP_dom"/>
</dbReference>
<dbReference type="InterPro" id="IPR031944">
    <property type="entry name" value="RsgA_N"/>
</dbReference>
<dbReference type="KEGG" id="tki:TKV_c14130"/>
<proteinExistence type="inferred from homology"/>
<sequence length="293" mass="33173">MKKMEGRIVQGIGGFYYVKTEHGIVECRARGKFRKDNITPLVGDVVEIQMVSDKEGYILNIAPRKNQLIRPPVANVDQAIIVFAITKPELNRTLLDKMIVLSESNNIKPIICINKIDLGESDEYLKLVDLYRRIGYKAVATSAVTKVGIEELKSYLKDKTSFLAGPSGVGKSSIINSIQSNITLKTGELSEKLLRGRHTTRSVELISLDFGGFVLDTPGFTALTLDIEKEELKYYFKEFLDLQRECKFSSCLHVNEPGCSIIKAVEDKVIDKNRYISYLAILKELREKEKRRY</sequence>
<keyword evidence="8 10" id="KW-0694">RNA-binding</keyword>
<dbReference type="HAMAP" id="MF_01820">
    <property type="entry name" value="GTPase_RsgA"/>
    <property type="match status" value="1"/>
</dbReference>
<dbReference type="eggNOG" id="COG1162">
    <property type="taxonomic scope" value="Bacteria"/>
</dbReference>
<dbReference type="RefSeq" id="WP_049685317.1">
    <property type="nucleotide sequence ID" value="NZ_CP009170.1"/>
</dbReference>
<dbReference type="AlphaFoldDB" id="A0A097AS01"/>
<dbReference type="Gene3D" id="1.10.40.50">
    <property type="entry name" value="Probable gtpase engc, domain 3"/>
    <property type="match status" value="1"/>
</dbReference>
<evidence type="ECO:0000256" key="7">
    <source>
        <dbReference type="ARBA" id="ARBA00022833"/>
    </source>
</evidence>
<dbReference type="GO" id="GO:0019843">
    <property type="term" value="F:rRNA binding"/>
    <property type="evidence" value="ECO:0007669"/>
    <property type="project" value="UniProtKB-KW"/>
</dbReference>
<reference evidence="14" key="1">
    <citation type="journal article" date="2015" name="Genome Announc.">
        <title>Whole-Genome Sequences of 80 Environmental and Clinical Isolates of Burkholderia pseudomallei.</title>
        <authorList>
            <person name="Johnson S.L."/>
            <person name="Baker A.L."/>
            <person name="Chain P.S."/>
            <person name="Currie B.J."/>
            <person name="Daligault H.E."/>
            <person name="Davenport K.W."/>
            <person name="Davis C.B."/>
            <person name="Inglis T.J."/>
            <person name="Kaestli M."/>
            <person name="Koren S."/>
            <person name="Mayo M."/>
            <person name="Merritt A.J."/>
            <person name="Price E.P."/>
            <person name="Sarovich D.S."/>
            <person name="Warner J."/>
            <person name="Rosovitz M.J."/>
        </authorList>
    </citation>
    <scope>NUCLEOTIDE SEQUENCE [LARGE SCALE GENOMIC DNA]</scope>
    <source>
        <strain evidence="14">DSM 2030</strain>
    </source>
</reference>
<dbReference type="InterPro" id="IPR027417">
    <property type="entry name" value="P-loop_NTPase"/>
</dbReference>
<dbReference type="PANTHER" id="PTHR32120:SF11">
    <property type="entry name" value="SMALL RIBOSOMAL SUBUNIT BIOGENESIS GTPASE RSGA 1, MITOCHONDRIAL-RELATED"/>
    <property type="match status" value="1"/>
</dbReference>
<dbReference type="OrthoDB" id="9809485at2"/>
<dbReference type="GO" id="GO:0005525">
    <property type="term" value="F:GTP binding"/>
    <property type="evidence" value="ECO:0007669"/>
    <property type="project" value="UniProtKB-UniRule"/>
</dbReference>
<comment type="cofactor">
    <cofactor evidence="10">
        <name>Zn(2+)</name>
        <dbReference type="ChEBI" id="CHEBI:29105"/>
    </cofactor>
    <text evidence="10">Binds 1 zinc ion per subunit.</text>
</comment>
<keyword evidence="3 10" id="KW-0479">Metal-binding</keyword>
<comment type="function">
    <text evidence="10">One of several proteins that assist in the late maturation steps of the functional core of the 30S ribosomal subunit. Helps release RbfA from mature subunits. May play a role in the assembly of ribosomal proteins into the subunit. Circularly permuted GTPase that catalyzes slow GTP hydrolysis, GTPase activity is stimulated by the 30S ribosomal subunit.</text>
</comment>
<evidence type="ECO:0000313" key="13">
    <source>
        <dbReference type="EMBL" id="AIS52584.1"/>
    </source>
</evidence>
<dbReference type="InterPro" id="IPR004881">
    <property type="entry name" value="Ribosome_biogen_GTPase_RsgA"/>
</dbReference>
<dbReference type="CDD" id="cd04466">
    <property type="entry name" value="S1_YloQ_GTPase"/>
    <property type="match status" value="1"/>
</dbReference>
<feature type="binding site" evidence="10">
    <location>
        <begin position="165"/>
        <end position="173"/>
    </location>
    <ligand>
        <name>GTP</name>
        <dbReference type="ChEBI" id="CHEBI:37565"/>
    </ligand>
</feature>
<keyword evidence="6 10" id="KW-0378">Hydrolase</keyword>
<dbReference type="InterPro" id="IPR010914">
    <property type="entry name" value="RsgA_GTPase_dom"/>
</dbReference>
<dbReference type="SUPFAM" id="SSF50249">
    <property type="entry name" value="Nucleic acid-binding proteins"/>
    <property type="match status" value="1"/>
</dbReference>
<evidence type="ECO:0000256" key="3">
    <source>
        <dbReference type="ARBA" id="ARBA00022723"/>
    </source>
</evidence>
<dbReference type="Gene3D" id="3.40.50.300">
    <property type="entry name" value="P-loop containing nucleotide triphosphate hydrolases"/>
    <property type="match status" value="1"/>
</dbReference>
<dbReference type="PROSITE" id="PS50936">
    <property type="entry name" value="ENGC_GTPASE"/>
    <property type="match status" value="1"/>
</dbReference>
<dbReference type="InterPro" id="IPR012340">
    <property type="entry name" value="NA-bd_OB-fold"/>
</dbReference>
<dbReference type="STRING" id="2325.TKV_c14130"/>
<dbReference type="HOGENOM" id="CLU_033617_2_1_9"/>